<dbReference type="InterPro" id="IPR031327">
    <property type="entry name" value="MCM"/>
</dbReference>
<dbReference type="SUPFAM" id="SSF50249">
    <property type="entry name" value="Nucleic acid-binding proteins"/>
    <property type="match status" value="1"/>
</dbReference>
<comment type="caution">
    <text evidence="14">The sequence shown here is derived from an EMBL/GenBank/DDBJ whole genome shotgun (WGS) entry which is preliminary data.</text>
</comment>
<keyword evidence="7" id="KW-0347">Helicase</keyword>
<evidence type="ECO:0000256" key="3">
    <source>
        <dbReference type="ARBA" id="ARBA00012551"/>
    </source>
</evidence>
<dbReference type="Pfam" id="PF17207">
    <property type="entry name" value="MCM_OB"/>
    <property type="match status" value="1"/>
</dbReference>
<dbReference type="GO" id="GO:0005524">
    <property type="term" value="F:ATP binding"/>
    <property type="evidence" value="ECO:0007669"/>
    <property type="project" value="UniProtKB-KW"/>
</dbReference>
<evidence type="ECO:0000256" key="10">
    <source>
        <dbReference type="ARBA" id="ARBA00023242"/>
    </source>
</evidence>
<evidence type="ECO:0000256" key="4">
    <source>
        <dbReference type="ARBA" id="ARBA00022741"/>
    </source>
</evidence>
<keyword evidence="9" id="KW-0234">DNA repair</keyword>
<dbReference type="PRINTS" id="PR01657">
    <property type="entry name" value="MCMFAMILY"/>
</dbReference>
<dbReference type="GO" id="GO:0042555">
    <property type="term" value="C:MCM complex"/>
    <property type="evidence" value="ECO:0007669"/>
    <property type="project" value="TreeGrafter"/>
</dbReference>
<evidence type="ECO:0000256" key="2">
    <source>
        <dbReference type="ARBA" id="ARBA00008010"/>
    </source>
</evidence>
<evidence type="ECO:0000256" key="7">
    <source>
        <dbReference type="ARBA" id="ARBA00022806"/>
    </source>
</evidence>
<evidence type="ECO:0000313" key="14">
    <source>
        <dbReference type="EMBL" id="CAD7698233.1"/>
    </source>
</evidence>
<evidence type="ECO:0000313" key="15">
    <source>
        <dbReference type="Proteomes" id="UP000708148"/>
    </source>
</evidence>
<dbReference type="GO" id="GO:0000724">
    <property type="term" value="P:double-strand break repair via homologous recombination"/>
    <property type="evidence" value="ECO:0007669"/>
    <property type="project" value="TreeGrafter"/>
</dbReference>
<dbReference type="SUPFAM" id="SSF52540">
    <property type="entry name" value="P-loop containing nucleoside triphosphate hydrolases"/>
    <property type="match status" value="1"/>
</dbReference>
<keyword evidence="10" id="KW-0539">Nucleus</keyword>
<comment type="similarity">
    <text evidence="2 12">Belongs to the MCM family.</text>
</comment>
<dbReference type="AlphaFoldDB" id="A0A8S1ITA4"/>
<dbReference type="PANTHER" id="PTHR11630:SF48">
    <property type="entry name" value="DNA HELICASE MCM9"/>
    <property type="match status" value="1"/>
</dbReference>
<dbReference type="Gene3D" id="3.30.1640.10">
    <property type="entry name" value="mini-chromosome maintenance (MCM) complex, chain A, domain 1"/>
    <property type="match status" value="1"/>
</dbReference>
<dbReference type="GO" id="GO:0017116">
    <property type="term" value="F:single-stranded DNA helicase activity"/>
    <property type="evidence" value="ECO:0007669"/>
    <property type="project" value="TreeGrafter"/>
</dbReference>
<dbReference type="InterPro" id="IPR058768">
    <property type="entry name" value="MCM9_N"/>
</dbReference>
<dbReference type="Proteomes" id="UP000708148">
    <property type="component" value="Unassembled WGS sequence"/>
</dbReference>
<dbReference type="InterPro" id="IPR001208">
    <property type="entry name" value="MCM_dom"/>
</dbReference>
<dbReference type="Gene3D" id="3.40.50.300">
    <property type="entry name" value="P-loop containing nucleotide triphosphate hydrolases"/>
    <property type="match status" value="1"/>
</dbReference>
<keyword evidence="8 12" id="KW-0067">ATP-binding</keyword>
<dbReference type="Gene3D" id="2.20.28.10">
    <property type="match status" value="1"/>
</dbReference>
<dbReference type="Gene3D" id="2.40.50.140">
    <property type="entry name" value="Nucleic acid-binding proteins"/>
    <property type="match status" value="1"/>
</dbReference>
<protein>
    <recommendedName>
        <fullName evidence="3">DNA helicase</fullName>
        <ecNumber evidence="3">3.6.4.12</ecNumber>
    </recommendedName>
</protein>
<feature type="domain" description="MCM C-terminal AAA(+) ATPase" evidence="13">
    <location>
        <begin position="312"/>
        <end position="450"/>
    </location>
</feature>
<evidence type="ECO:0000256" key="9">
    <source>
        <dbReference type="ARBA" id="ARBA00023204"/>
    </source>
</evidence>
<evidence type="ECO:0000256" key="5">
    <source>
        <dbReference type="ARBA" id="ARBA00022763"/>
    </source>
</evidence>
<evidence type="ECO:0000256" key="8">
    <source>
        <dbReference type="ARBA" id="ARBA00022840"/>
    </source>
</evidence>
<dbReference type="EMBL" id="CAJHUC010000792">
    <property type="protein sequence ID" value="CAD7698233.1"/>
    <property type="molecule type" value="Genomic_DNA"/>
</dbReference>
<dbReference type="InterPro" id="IPR027417">
    <property type="entry name" value="P-loop_NTPase"/>
</dbReference>
<dbReference type="SMART" id="SM00350">
    <property type="entry name" value="MCM"/>
    <property type="match status" value="1"/>
</dbReference>
<comment type="catalytic activity">
    <reaction evidence="11">
        <text>ATP + H2O = ADP + phosphate + H(+)</text>
        <dbReference type="Rhea" id="RHEA:13065"/>
        <dbReference type="ChEBI" id="CHEBI:15377"/>
        <dbReference type="ChEBI" id="CHEBI:15378"/>
        <dbReference type="ChEBI" id="CHEBI:30616"/>
        <dbReference type="ChEBI" id="CHEBI:43474"/>
        <dbReference type="ChEBI" id="CHEBI:456216"/>
        <dbReference type="EC" id="3.6.4.12"/>
    </reaction>
</comment>
<organism evidence="14 15">
    <name type="scientific">Ostreobium quekettii</name>
    <dbReference type="NCBI Taxonomy" id="121088"/>
    <lineage>
        <taxon>Eukaryota</taxon>
        <taxon>Viridiplantae</taxon>
        <taxon>Chlorophyta</taxon>
        <taxon>core chlorophytes</taxon>
        <taxon>Ulvophyceae</taxon>
        <taxon>TCBD clade</taxon>
        <taxon>Bryopsidales</taxon>
        <taxon>Ostreobineae</taxon>
        <taxon>Ostreobiaceae</taxon>
        <taxon>Ostreobium</taxon>
    </lineage>
</organism>
<evidence type="ECO:0000256" key="11">
    <source>
        <dbReference type="ARBA" id="ARBA00047995"/>
    </source>
</evidence>
<keyword evidence="5" id="KW-0227">DNA damage</keyword>
<sequence length="450" mass="49246">MVPDVQGSSRAPSISEDTLVDALIACCREDIEKIALAEATDQHCPLQLDVLCLANENPLVAEALVKSPNTMLQRLDDAAIKAQERILKSHRESEQRQAKDTVHIRVHSLPYALDPSCESLNPGVGHILCHHVGRLLSFTGTVVRTGVVKIFESQRLYECSKCRHRFVVDAQIELGGFVELPLVCPSQRDRPCGCSTFKHLEEVQVLTNYQEVRVQEKMHCLAMGTLPRSTIVVLRDDLADICCTGDDVEVTAVITQRWRHERPGERCDVEIIALANNVRLLNAHKSGLILEPSMDHKFREFWKAHEGRPLAGRNMILASICPQIHGLFMAKLALVLMLIGGLQHTDDSGMNTRGTVHMLLIGDPGTGKSQLMKYAARLSPRSVITSGKGASGAGLTATAVKDGGSWCLEAGAMVLADGGLCCIDEFNGIKDADRGMIHEAMEQQTVSIAK</sequence>
<evidence type="ECO:0000256" key="6">
    <source>
        <dbReference type="ARBA" id="ARBA00022801"/>
    </source>
</evidence>
<keyword evidence="4 12" id="KW-0547">Nucleotide-binding</keyword>
<dbReference type="GO" id="GO:0016787">
    <property type="term" value="F:hydrolase activity"/>
    <property type="evidence" value="ECO:0007669"/>
    <property type="project" value="UniProtKB-KW"/>
</dbReference>
<evidence type="ECO:0000259" key="13">
    <source>
        <dbReference type="PROSITE" id="PS50051"/>
    </source>
</evidence>
<keyword evidence="12" id="KW-0238">DNA-binding</keyword>
<comment type="subcellular location">
    <subcellularLocation>
        <location evidence="1">Nucleus</location>
    </subcellularLocation>
</comment>
<dbReference type="Pfam" id="PF00493">
    <property type="entry name" value="MCM"/>
    <property type="match status" value="1"/>
</dbReference>
<reference evidence="14" key="1">
    <citation type="submission" date="2020-12" db="EMBL/GenBank/DDBJ databases">
        <authorList>
            <person name="Iha C."/>
        </authorList>
    </citation>
    <scope>NUCLEOTIDE SEQUENCE</scope>
</reference>
<feature type="non-terminal residue" evidence="14">
    <location>
        <position position="1"/>
    </location>
</feature>
<dbReference type="PANTHER" id="PTHR11630">
    <property type="entry name" value="DNA REPLICATION LICENSING FACTOR MCM FAMILY MEMBER"/>
    <property type="match status" value="1"/>
</dbReference>
<dbReference type="OrthoDB" id="271325at2759"/>
<keyword evidence="6" id="KW-0378">Hydrolase</keyword>
<evidence type="ECO:0000256" key="12">
    <source>
        <dbReference type="RuleBase" id="RU004070"/>
    </source>
</evidence>
<dbReference type="Pfam" id="PF26066">
    <property type="entry name" value="MCM9_N"/>
    <property type="match status" value="1"/>
</dbReference>
<evidence type="ECO:0000256" key="1">
    <source>
        <dbReference type="ARBA" id="ARBA00004123"/>
    </source>
</evidence>
<dbReference type="GO" id="GO:0005634">
    <property type="term" value="C:nucleus"/>
    <property type="evidence" value="ECO:0007669"/>
    <property type="project" value="UniProtKB-SubCell"/>
</dbReference>
<dbReference type="InterPro" id="IPR033762">
    <property type="entry name" value="MCM_OB"/>
</dbReference>
<dbReference type="InterPro" id="IPR012340">
    <property type="entry name" value="NA-bd_OB-fold"/>
</dbReference>
<dbReference type="PROSITE" id="PS50051">
    <property type="entry name" value="MCM_2"/>
    <property type="match status" value="1"/>
</dbReference>
<gene>
    <name evidence="14" type="ORF">OSTQU699_LOCUS3594</name>
</gene>
<accession>A0A8S1ITA4</accession>
<name>A0A8S1ITA4_9CHLO</name>
<dbReference type="EC" id="3.6.4.12" evidence="3"/>
<keyword evidence="15" id="KW-1185">Reference proteome</keyword>
<proteinExistence type="inferred from homology"/>
<dbReference type="GO" id="GO:0003697">
    <property type="term" value="F:single-stranded DNA binding"/>
    <property type="evidence" value="ECO:0007669"/>
    <property type="project" value="TreeGrafter"/>
</dbReference>